<dbReference type="PANTHER" id="PTHR47932">
    <property type="entry name" value="ATPASE EXPRESSION PROTEIN 3"/>
    <property type="match status" value="1"/>
</dbReference>
<name>A0A822XYA9_NELNU</name>
<accession>A0A822XYA9</accession>
<dbReference type="Pfam" id="PF12854">
    <property type="entry name" value="PPR_1"/>
    <property type="match status" value="1"/>
</dbReference>
<evidence type="ECO:0000313" key="4">
    <source>
        <dbReference type="Proteomes" id="UP000607653"/>
    </source>
</evidence>
<dbReference type="InterPro" id="IPR002885">
    <property type="entry name" value="PPR_rpt"/>
</dbReference>
<keyword evidence="1" id="KW-0677">Repeat</keyword>
<protein>
    <submittedName>
        <fullName evidence="3">Uncharacterized protein</fullName>
    </submittedName>
</protein>
<dbReference type="Gene3D" id="1.25.40.10">
    <property type="entry name" value="Tetratricopeptide repeat domain"/>
    <property type="match status" value="1"/>
</dbReference>
<dbReference type="PROSITE" id="PS51375">
    <property type="entry name" value="PPR"/>
    <property type="match status" value="2"/>
</dbReference>
<gene>
    <name evidence="3" type="ORF">HUJ06_025562</name>
</gene>
<evidence type="ECO:0000256" key="1">
    <source>
        <dbReference type="ARBA" id="ARBA00022737"/>
    </source>
</evidence>
<feature type="repeat" description="PPR" evidence="2">
    <location>
        <begin position="9"/>
        <end position="45"/>
    </location>
</feature>
<feature type="repeat" description="PPR" evidence="2">
    <location>
        <begin position="46"/>
        <end position="80"/>
    </location>
</feature>
<dbReference type="AlphaFoldDB" id="A0A822XYA9"/>
<organism evidence="3 4">
    <name type="scientific">Nelumbo nucifera</name>
    <name type="common">Sacred lotus</name>
    <dbReference type="NCBI Taxonomy" id="4432"/>
    <lineage>
        <taxon>Eukaryota</taxon>
        <taxon>Viridiplantae</taxon>
        <taxon>Streptophyta</taxon>
        <taxon>Embryophyta</taxon>
        <taxon>Tracheophyta</taxon>
        <taxon>Spermatophyta</taxon>
        <taxon>Magnoliopsida</taxon>
        <taxon>Proteales</taxon>
        <taxon>Nelumbonaceae</taxon>
        <taxon>Nelumbo</taxon>
    </lineage>
</organism>
<proteinExistence type="predicted"/>
<sequence length="96" mass="10836">MSRFGCNLDVVTYYTLVHGVCRAGNVKIGHNLLKGLHMKNSDLNPDIVTDTTLIRGYFEKREIAQALNVSKEMLGCRMKPNRSTYDTLIQGLYEAI</sequence>
<dbReference type="EMBL" id="DUZY01000001">
    <property type="protein sequence ID" value="DAD24099.1"/>
    <property type="molecule type" value="Genomic_DNA"/>
</dbReference>
<comment type="caution">
    <text evidence="3">The sequence shown here is derived from an EMBL/GenBank/DDBJ whole genome shotgun (WGS) entry which is preliminary data.</text>
</comment>
<keyword evidence="4" id="KW-1185">Reference proteome</keyword>
<reference evidence="3 4" key="1">
    <citation type="journal article" date="2020" name="Mol. Biol. Evol.">
        <title>Distinct Expression and Methylation Patterns for Genes with Different Fates following a Single Whole-Genome Duplication in Flowering Plants.</title>
        <authorList>
            <person name="Shi T."/>
            <person name="Rahmani R.S."/>
            <person name="Gugger P.F."/>
            <person name="Wang M."/>
            <person name="Li H."/>
            <person name="Zhang Y."/>
            <person name="Li Z."/>
            <person name="Wang Q."/>
            <person name="Van de Peer Y."/>
            <person name="Marchal K."/>
            <person name="Chen J."/>
        </authorList>
    </citation>
    <scope>NUCLEOTIDE SEQUENCE [LARGE SCALE GENOMIC DNA]</scope>
    <source>
        <tissue evidence="3">Leaf</tissue>
    </source>
</reference>
<dbReference type="Proteomes" id="UP000607653">
    <property type="component" value="Unassembled WGS sequence"/>
</dbReference>
<evidence type="ECO:0000313" key="3">
    <source>
        <dbReference type="EMBL" id="DAD24099.1"/>
    </source>
</evidence>
<dbReference type="InterPro" id="IPR011990">
    <property type="entry name" value="TPR-like_helical_dom_sf"/>
</dbReference>
<dbReference type="Pfam" id="PF13041">
    <property type="entry name" value="PPR_2"/>
    <property type="match status" value="1"/>
</dbReference>
<dbReference type="NCBIfam" id="TIGR00756">
    <property type="entry name" value="PPR"/>
    <property type="match status" value="1"/>
</dbReference>
<evidence type="ECO:0000256" key="2">
    <source>
        <dbReference type="PROSITE-ProRule" id="PRU00708"/>
    </source>
</evidence>
<dbReference type="PANTHER" id="PTHR47932:SF63">
    <property type="entry name" value="OS08G0290000 PROTEIN"/>
    <property type="match status" value="1"/>
</dbReference>